<dbReference type="EC" id="2.7.7.73" evidence="2"/>
<keyword evidence="3" id="KW-1185">Reference proteome</keyword>
<accession>A0A011NKB1</accession>
<dbReference type="GO" id="GO:0016779">
    <property type="term" value="F:nucleotidyltransferase activity"/>
    <property type="evidence" value="ECO:0007669"/>
    <property type="project" value="UniProtKB-KW"/>
</dbReference>
<evidence type="ECO:0000313" key="2">
    <source>
        <dbReference type="EMBL" id="EXI64850.1"/>
    </source>
</evidence>
<dbReference type="Gene3D" id="3.40.50.720">
    <property type="entry name" value="NAD(P)-binding Rossmann-like Domain"/>
    <property type="match status" value="1"/>
</dbReference>
<dbReference type="Pfam" id="PF00899">
    <property type="entry name" value="ThiF"/>
    <property type="match status" value="1"/>
</dbReference>
<comment type="caution">
    <text evidence="2">The sequence shown here is derived from an EMBL/GenBank/DDBJ whole genome shotgun (WGS) entry which is preliminary data.</text>
</comment>
<dbReference type="PATRIC" id="fig|1454001.3.peg.3634"/>
<proteinExistence type="predicted"/>
<organism evidence="2 3">
    <name type="scientific">Candidatus Accumulibacter adjunctus</name>
    <dbReference type="NCBI Taxonomy" id="1454001"/>
    <lineage>
        <taxon>Bacteria</taxon>
        <taxon>Pseudomonadati</taxon>
        <taxon>Pseudomonadota</taxon>
        <taxon>Betaproteobacteria</taxon>
        <taxon>Candidatus Accumulibacter</taxon>
    </lineage>
</organism>
<dbReference type="STRING" id="1454001.AW08_03598"/>
<dbReference type="InterPro" id="IPR045886">
    <property type="entry name" value="ThiF/MoeB/HesA"/>
</dbReference>
<dbReference type="InterPro" id="IPR035985">
    <property type="entry name" value="Ubiquitin-activating_enz"/>
</dbReference>
<protein>
    <submittedName>
        <fullName evidence="2">Sulfur carrier protein ThiS adenylyltransferase</fullName>
        <ecNumber evidence="2">2.7.7.73</ecNumber>
    </submittedName>
</protein>
<keyword evidence="2" id="KW-0548">Nucleotidyltransferase</keyword>
<name>A0A011NKB1_9PROT</name>
<reference evidence="2" key="1">
    <citation type="submission" date="2014-02" db="EMBL/GenBank/DDBJ databases">
        <title>Expanding our view of genomic diversity in Candidatus Accumulibacter clades.</title>
        <authorList>
            <person name="Skennerton C.T."/>
            <person name="Barr J.J."/>
            <person name="Slater F.R."/>
            <person name="Bond P.L."/>
            <person name="Tyson G.W."/>
        </authorList>
    </citation>
    <scope>NUCLEOTIDE SEQUENCE [LARGE SCALE GENOMIC DNA]</scope>
</reference>
<dbReference type="AlphaFoldDB" id="A0A011NKB1"/>
<dbReference type="GO" id="GO:0061504">
    <property type="term" value="P:cyclic threonylcarbamoyladenosine biosynthetic process"/>
    <property type="evidence" value="ECO:0007669"/>
    <property type="project" value="TreeGrafter"/>
</dbReference>
<gene>
    <name evidence="2" type="primary">thiF</name>
    <name evidence="2" type="ORF">AW08_03598</name>
</gene>
<dbReference type="PANTHER" id="PTHR43267">
    <property type="entry name" value="TRNA THREONYLCARBAMOYLADENOSINE DEHYDRATASE"/>
    <property type="match status" value="1"/>
</dbReference>
<dbReference type="Proteomes" id="UP000020218">
    <property type="component" value="Unassembled WGS sequence"/>
</dbReference>
<dbReference type="GO" id="GO:0061503">
    <property type="term" value="F:tRNA threonylcarbamoyladenosine dehydratase"/>
    <property type="evidence" value="ECO:0007669"/>
    <property type="project" value="TreeGrafter"/>
</dbReference>
<dbReference type="EMBL" id="JFAX01000032">
    <property type="protein sequence ID" value="EXI64850.1"/>
    <property type="molecule type" value="Genomic_DNA"/>
</dbReference>
<keyword evidence="2" id="KW-0808">Transferase</keyword>
<feature type="domain" description="THIF-type NAD/FAD binding fold" evidence="1">
    <location>
        <begin position="15"/>
        <end position="266"/>
    </location>
</feature>
<dbReference type="GO" id="GO:0008641">
    <property type="term" value="F:ubiquitin-like modifier activating enzyme activity"/>
    <property type="evidence" value="ECO:0007669"/>
    <property type="project" value="InterPro"/>
</dbReference>
<dbReference type="SUPFAM" id="SSF69572">
    <property type="entry name" value="Activating enzymes of the ubiquitin-like proteins"/>
    <property type="match status" value="1"/>
</dbReference>
<evidence type="ECO:0000313" key="3">
    <source>
        <dbReference type="Proteomes" id="UP000020218"/>
    </source>
</evidence>
<sequence length="289" mass="32244">MESPTAAFDYFTAFQRNLGFLTRAEQEKLRHARVAIAGLGGTGGAQVHALCRMGIGAFSLADPDVFELVNFNRQIGATMNSIGRAKTAVMAELVHSINPEADVRLFANGVSPENIAAFLDGVDVVVDSLDFYCFRERFLLYRSARERGIWVITSPPLGFGYTLLVFDPKGMSFEDYFAFEEGMSEFELSVSLIAGIAPRPWLMQYQTQGGLDPKGHRLPSVGAAPFMIAGVIATEVMNLLTRRQPSIAVPELIQFDALLRRFRRARYRWGMRGPIQRLKIALLRRKLPH</sequence>
<dbReference type="CDD" id="cd01483">
    <property type="entry name" value="E1_enzyme_family"/>
    <property type="match status" value="1"/>
</dbReference>
<evidence type="ECO:0000259" key="1">
    <source>
        <dbReference type="Pfam" id="PF00899"/>
    </source>
</evidence>
<dbReference type="NCBIfam" id="NF006077">
    <property type="entry name" value="PRK08223.1"/>
    <property type="match status" value="1"/>
</dbReference>
<dbReference type="InterPro" id="IPR000594">
    <property type="entry name" value="ThiF_NAD_FAD-bd"/>
</dbReference>
<dbReference type="PANTHER" id="PTHR43267:SF1">
    <property type="entry name" value="TRNA THREONYLCARBAMOYLADENOSINE DEHYDRATASE"/>
    <property type="match status" value="1"/>
</dbReference>